<protein>
    <submittedName>
        <fullName evidence="3">ECF sigma factor</fullName>
    </submittedName>
</protein>
<feature type="region of interest" description="Disordered" evidence="1">
    <location>
        <begin position="1"/>
        <end position="35"/>
    </location>
</feature>
<dbReference type="InterPro" id="IPR053812">
    <property type="entry name" value="HTH_Sigma70_ECF-like"/>
</dbReference>
<dbReference type="Pfam" id="PF07638">
    <property type="entry name" value="Sigma70_ECF"/>
    <property type="match status" value="1"/>
</dbReference>
<gene>
    <name evidence="3" type="ORF">Mal4_37410</name>
</gene>
<evidence type="ECO:0000256" key="1">
    <source>
        <dbReference type="SAM" id="MobiDB-lite"/>
    </source>
</evidence>
<dbReference type="AlphaFoldDB" id="A0A517ZA83"/>
<reference evidence="3 4" key="1">
    <citation type="submission" date="2019-02" db="EMBL/GenBank/DDBJ databases">
        <title>Deep-cultivation of Planctomycetes and their phenomic and genomic characterization uncovers novel biology.</title>
        <authorList>
            <person name="Wiegand S."/>
            <person name="Jogler M."/>
            <person name="Boedeker C."/>
            <person name="Pinto D."/>
            <person name="Vollmers J."/>
            <person name="Rivas-Marin E."/>
            <person name="Kohn T."/>
            <person name="Peeters S.H."/>
            <person name="Heuer A."/>
            <person name="Rast P."/>
            <person name="Oberbeckmann S."/>
            <person name="Bunk B."/>
            <person name="Jeske O."/>
            <person name="Meyerdierks A."/>
            <person name="Storesund J.E."/>
            <person name="Kallscheuer N."/>
            <person name="Luecker S."/>
            <person name="Lage O.M."/>
            <person name="Pohl T."/>
            <person name="Merkel B.J."/>
            <person name="Hornburger P."/>
            <person name="Mueller R.-W."/>
            <person name="Bruemmer F."/>
            <person name="Labrenz M."/>
            <person name="Spormann A.M."/>
            <person name="Op den Camp H."/>
            <person name="Overmann J."/>
            <person name="Amann R."/>
            <person name="Jetten M.S.M."/>
            <person name="Mascher T."/>
            <person name="Medema M.H."/>
            <person name="Devos D.P."/>
            <person name="Kaster A.-K."/>
            <person name="Ovreas L."/>
            <person name="Rohde M."/>
            <person name="Galperin M.Y."/>
            <person name="Jogler C."/>
        </authorList>
    </citation>
    <scope>NUCLEOTIDE SEQUENCE [LARGE SCALE GENOMIC DNA]</scope>
    <source>
        <strain evidence="3 4">Mal4</strain>
    </source>
</reference>
<dbReference type="EMBL" id="CP036275">
    <property type="protein sequence ID" value="QDU39397.1"/>
    <property type="molecule type" value="Genomic_DNA"/>
</dbReference>
<feature type="compositionally biased region" description="Polar residues" evidence="1">
    <location>
        <begin position="203"/>
        <end position="215"/>
    </location>
</feature>
<organism evidence="3 4">
    <name type="scientific">Maioricimonas rarisocia</name>
    <dbReference type="NCBI Taxonomy" id="2528026"/>
    <lineage>
        <taxon>Bacteria</taxon>
        <taxon>Pseudomonadati</taxon>
        <taxon>Planctomycetota</taxon>
        <taxon>Planctomycetia</taxon>
        <taxon>Planctomycetales</taxon>
        <taxon>Planctomycetaceae</taxon>
        <taxon>Maioricimonas</taxon>
    </lineage>
</organism>
<feature type="domain" description="RNA polymerase sigma-70 ECF-like HTH" evidence="2">
    <location>
        <begin position="32"/>
        <end position="198"/>
    </location>
</feature>
<sequence length="227" mass="24397">MGQCALQSHEIESDLAVSGPMNETSDARGSDDQAAETTRLRLLMAELRQLADVQLTGPGQPLRAKALVEEAFARQAGVGGNLAGTSRLEFLSDAARAMRRVLVEIASRGPSQADVDERPSIELLDDLATTACTMEQLLRLEDALHRLASEDPQAAGMVERRFFAGMSVGDAGTSLRLPRALANQAWAYGRAWLQCELNYPSVGTSDESAEASGTTRPVDDNDRHSLS</sequence>
<accession>A0A517ZA83</accession>
<proteinExistence type="predicted"/>
<dbReference type="KEGG" id="mri:Mal4_37410"/>
<feature type="region of interest" description="Disordered" evidence="1">
    <location>
        <begin position="203"/>
        <end position="227"/>
    </location>
</feature>
<evidence type="ECO:0000313" key="3">
    <source>
        <dbReference type="EMBL" id="QDU39397.1"/>
    </source>
</evidence>
<evidence type="ECO:0000259" key="2">
    <source>
        <dbReference type="Pfam" id="PF07638"/>
    </source>
</evidence>
<feature type="compositionally biased region" description="Basic and acidic residues" evidence="1">
    <location>
        <begin position="217"/>
        <end position="227"/>
    </location>
</feature>
<keyword evidence="4" id="KW-1185">Reference proteome</keyword>
<dbReference type="Proteomes" id="UP000320496">
    <property type="component" value="Chromosome"/>
</dbReference>
<evidence type="ECO:0000313" key="4">
    <source>
        <dbReference type="Proteomes" id="UP000320496"/>
    </source>
</evidence>
<name>A0A517ZA83_9PLAN</name>